<evidence type="ECO:0000313" key="1">
    <source>
        <dbReference type="EMBL" id="KNC35896.1"/>
    </source>
</evidence>
<sequence length="635" mass="74726">MVNQKNGILSKLTGLTSTLFKLNIEDINEEVDENTNPLEKAILYGNSNVKCRKILFLKDIMKLLNHINYENFLKYIYPLIVKLSNDDIEIQNEVCNRVGDLCAYLIQNNNHNDGYINLIHPYYIHKMIFFFNNMFSSHTFTLNYLNETAKKKSNYFFLNNNNNNNNNNNINEQNRSKHITLKYQASGIQMNNNINNNPNTKLKDMKKKNDILYHSTYEQHKQNEEPCLIIDEIEDIDNAFKIKAFSDNVCDIDVSFNVPEAIKQDHSDGCDKLIKTGKEVAECLYVKRDMEQENLNFCMMQESYKSEHMYDQRGDMYEHHEMLHGNYEMYEMNQTKDDYSDQKVGDLNTKLCNQLYIENHKKGSYNIKNNVDIYTHLSKINKETEINAQRCDNEFNDIFIKGQNKEDKLESNDKYSKVSSKENEENEKINQTLITNGLKNDKTNGLSYIEDKINFICMNKLTNTKRGHNINKDENLHMDNKKNNNLLDQNISNDVVLKNDCHFLNDNFTTVPSIFYNNNLFNDLIINNNHFSISIKQFFEMYSNNFKYKHFVVMEKNENDGSTDSNDLFDDNNTIINIEKRNSMQARNNPDYDYNTFCIPMNDEVLQDIDNTFIHDTNIDIDIIKSCYYNESELT</sequence>
<organism evidence="1 2">
    <name type="scientific">Plasmodium falciparum RAJ116</name>
    <dbReference type="NCBI Taxonomy" id="580058"/>
    <lineage>
        <taxon>Eukaryota</taxon>
        <taxon>Sar</taxon>
        <taxon>Alveolata</taxon>
        <taxon>Apicomplexa</taxon>
        <taxon>Aconoidasida</taxon>
        <taxon>Haemosporida</taxon>
        <taxon>Plasmodiidae</taxon>
        <taxon>Plasmodium</taxon>
        <taxon>Plasmodium (Laverania)</taxon>
    </lineage>
</organism>
<accession>A0A0L0CUK8</accession>
<gene>
    <name evidence="1" type="ORF">PFLG_00984</name>
</gene>
<dbReference type="Proteomes" id="UP000054566">
    <property type="component" value="Unassembled WGS sequence"/>
</dbReference>
<dbReference type="AlphaFoldDB" id="A0A0L0CUK8"/>
<name>A0A0L0CUK8_PLAFA</name>
<dbReference type="EMBL" id="GG663947">
    <property type="protein sequence ID" value="KNC35896.1"/>
    <property type="molecule type" value="Genomic_DNA"/>
</dbReference>
<dbReference type="OrthoDB" id="371480at2759"/>
<protein>
    <submittedName>
        <fullName evidence="1">Uncharacterized protein</fullName>
    </submittedName>
</protein>
<evidence type="ECO:0000313" key="2">
    <source>
        <dbReference type="Proteomes" id="UP000054566"/>
    </source>
</evidence>
<reference evidence="2" key="1">
    <citation type="submission" date="2015-07" db="EMBL/GenBank/DDBJ databases">
        <title>Annotation of Plasmodium falciparum RAJ116.</title>
        <authorList>
            <consortium name="The Broad Institute Genome Sequencing Platform"/>
            <person name="Volkman S.K."/>
            <person name="Neafsey D.E."/>
            <person name="Dash A.P."/>
            <person name="Chitnis C.E."/>
            <person name="Hartl D.L."/>
            <person name="Young S.K."/>
            <person name="Zeng Q."/>
            <person name="Koehrsen M."/>
            <person name="Alvarado L."/>
            <person name="Berlin A."/>
            <person name="Borenstein D."/>
            <person name="Chapman S.B."/>
            <person name="Chen Z."/>
            <person name="Engels R."/>
            <person name="Freedman E."/>
            <person name="Gellesch M."/>
            <person name="Goldberg J."/>
            <person name="Griggs A."/>
            <person name="Gujja S."/>
            <person name="Heilman E.R."/>
            <person name="Heiman D.I."/>
            <person name="Howarth C."/>
            <person name="Jen D."/>
            <person name="Larson L."/>
            <person name="Mehta T."/>
            <person name="Neiman D."/>
            <person name="Park D."/>
            <person name="Pearson M."/>
            <person name="Roberts A."/>
            <person name="Saif S."/>
            <person name="Shea T."/>
            <person name="Shenoy N."/>
            <person name="Sisk P."/>
            <person name="Stolte C."/>
            <person name="Sykes S."/>
            <person name="Walk T."/>
            <person name="White J."/>
            <person name="Yandava C."/>
            <person name="Haas B."/>
            <person name="Henn M.R."/>
            <person name="Nusbaum C."/>
            <person name="Birren B."/>
        </authorList>
    </citation>
    <scope>NUCLEOTIDE SEQUENCE [LARGE SCALE GENOMIC DNA]</scope>
    <source>
        <strain evidence="2">RAJ116</strain>
    </source>
</reference>
<reference evidence="2" key="2">
    <citation type="submission" date="2015-07" db="EMBL/GenBank/DDBJ databases">
        <title>The genome sequence of Plasmodium falciparum RAJ116.</title>
        <authorList>
            <consortium name="The Broad Institute Genome Sequencing Platform"/>
            <person name="Volkman S.K."/>
            <person name="Neafsey D.E."/>
            <person name="Dash A.P."/>
            <person name="Chitnis C.E."/>
            <person name="Hartl D.L."/>
            <person name="Young S.K."/>
            <person name="Kodira C.D."/>
            <person name="Zeng Q."/>
            <person name="Koehrsen M."/>
            <person name="Godfrey P."/>
            <person name="Alvarado L."/>
            <person name="Berlin A."/>
            <person name="Borenstein D."/>
            <person name="Chen Z."/>
            <person name="Engels R."/>
            <person name="Freedman E."/>
            <person name="Gellesch M."/>
            <person name="Goldberg J."/>
            <person name="Griggs A."/>
            <person name="Gujja S."/>
            <person name="Heiman D."/>
            <person name="Hepburn T."/>
            <person name="Howarth C."/>
            <person name="Jen D."/>
            <person name="Larson L."/>
            <person name="Lewis B."/>
            <person name="Mehta T."/>
            <person name="Park D."/>
            <person name="Pearson M."/>
            <person name="Roberts A."/>
            <person name="Saif S."/>
            <person name="Shea T."/>
            <person name="Shenoy N."/>
            <person name="Sisk P."/>
            <person name="Stolte C."/>
            <person name="Sykes S."/>
            <person name="Walk T."/>
            <person name="White J."/>
            <person name="Yandava C."/>
            <person name="Wirth D.F."/>
            <person name="Nusbaum C."/>
            <person name="Birren B."/>
        </authorList>
    </citation>
    <scope>NUCLEOTIDE SEQUENCE [LARGE SCALE GENOMIC DNA]</scope>
    <source>
        <strain evidence="2">RAJ116</strain>
    </source>
</reference>
<proteinExistence type="predicted"/>